<evidence type="ECO:0000256" key="2">
    <source>
        <dbReference type="PROSITE-ProRule" id="PRU00335"/>
    </source>
</evidence>
<dbReference type="InterPro" id="IPR041678">
    <property type="entry name" value="TetR_C_16"/>
</dbReference>
<dbReference type="Gene3D" id="1.10.10.60">
    <property type="entry name" value="Homeodomain-like"/>
    <property type="match status" value="1"/>
</dbReference>
<evidence type="ECO:0000313" key="5">
    <source>
        <dbReference type="Proteomes" id="UP000635606"/>
    </source>
</evidence>
<feature type="domain" description="HTH tetR-type" evidence="3">
    <location>
        <begin position="10"/>
        <end position="70"/>
    </location>
</feature>
<accession>A0A8J3ZYN2</accession>
<dbReference type="GO" id="GO:0003700">
    <property type="term" value="F:DNA-binding transcription factor activity"/>
    <property type="evidence" value="ECO:0007669"/>
    <property type="project" value="TreeGrafter"/>
</dbReference>
<name>A0A8J3ZYN2_9ACTN</name>
<evidence type="ECO:0000313" key="4">
    <source>
        <dbReference type="EMBL" id="GIJ70658.1"/>
    </source>
</evidence>
<reference evidence="4" key="1">
    <citation type="submission" date="2021-01" db="EMBL/GenBank/DDBJ databases">
        <title>Whole genome shotgun sequence of Virgisporangium ochraceum NBRC 16418.</title>
        <authorList>
            <person name="Komaki H."/>
            <person name="Tamura T."/>
        </authorList>
    </citation>
    <scope>NUCLEOTIDE SEQUENCE</scope>
    <source>
        <strain evidence="4">NBRC 16418</strain>
    </source>
</reference>
<dbReference type="PRINTS" id="PR00455">
    <property type="entry name" value="HTHTETR"/>
</dbReference>
<dbReference type="InterPro" id="IPR036271">
    <property type="entry name" value="Tet_transcr_reg_TetR-rel_C_sf"/>
</dbReference>
<dbReference type="SUPFAM" id="SSF48498">
    <property type="entry name" value="Tetracyclin repressor-like, C-terminal domain"/>
    <property type="match status" value="1"/>
</dbReference>
<dbReference type="InterPro" id="IPR050109">
    <property type="entry name" value="HTH-type_TetR-like_transc_reg"/>
</dbReference>
<comment type="caution">
    <text evidence="4">The sequence shown here is derived from an EMBL/GenBank/DDBJ whole genome shotgun (WGS) entry which is preliminary data.</text>
</comment>
<dbReference type="Pfam" id="PF00440">
    <property type="entry name" value="TetR_N"/>
    <property type="match status" value="1"/>
</dbReference>
<dbReference type="PANTHER" id="PTHR30055">
    <property type="entry name" value="HTH-TYPE TRANSCRIPTIONAL REGULATOR RUTR"/>
    <property type="match status" value="1"/>
</dbReference>
<organism evidence="4 5">
    <name type="scientific">Virgisporangium ochraceum</name>
    <dbReference type="NCBI Taxonomy" id="65505"/>
    <lineage>
        <taxon>Bacteria</taxon>
        <taxon>Bacillati</taxon>
        <taxon>Actinomycetota</taxon>
        <taxon>Actinomycetes</taxon>
        <taxon>Micromonosporales</taxon>
        <taxon>Micromonosporaceae</taxon>
        <taxon>Virgisporangium</taxon>
    </lineage>
</organism>
<dbReference type="GO" id="GO:0000976">
    <property type="term" value="F:transcription cis-regulatory region binding"/>
    <property type="evidence" value="ECO:0007669"/>
    <property type="project" value="TreeGrafter"/>
</dbReference>
<dbReference type="PROSITE" id="PS50977">
    <property type="entry name" value="HTH_TETR_2"/>
    <property type="match status" value="1"/>
</dbReference>
<protein>
    <submittedName>
        <fullName evidence="4">TetR family transcriptional regulator</fullName>
    </submittedName>
</protein>
<keyword evidence="5" id="KW-1185">Reference proteome</keyword>
<dbReference type="PANTHER" id="PTHR30055:SF235">
    <property type="entry name" value="TRANSCRIPTIONAL REGULATORY PROTEIN"/>
    <property type="match status" value="1"/>
</dbReference>
<dbReference type="InterPro" id="IPR009057">
    <property type="entry name" value="Homeodomain-like_sf"/>
</dbReference>
<proteinExistence type="predicted"/>
<dbReference type="SUPFAM" id="SSF46689">
    <property type="entry name" value="Homeodomain-like"/>
    <property type="match status" value="1"/>
</dbReference>
<sequence length="206" mass="22168">MRSGRRPGSPDTRQVILDAARDAFAEKGYDTSSVRAIATRAGVDPALIHHYFGTKEKLFLACMDAPVDPHAVIAVIVAAPRDRIGNQIVRVVLGVWESPAGTAAAALVRTSISGEWHARLLREFLTTQILRHLAAPLGLDAAEAPLRTNLVASQLVGLMYTRYILRLEPLASAPVEELVEIIGPNVQRYLTGDLDLTGTGAATADR</sequence>
<dbReference type="EMBL" id="BOPH01000082">
    <property type="protein sequence ID" value="GIJ70658.1"/>
    <property type="molecule type" value="Genomic_DNA"/>
</dbReference>
<dbReference type="Gene3D" id="1.10.357.10">
    <property type="entry name" value="Tetracycline Repressor, domain 2"/>
    <property type="match status" value="1"/>
</dbReference>
<dbReference type="Pfam" id="PF17920">
    <property type="entry name" value="TetR_C_16"/>
    <property type="match status" value="1"/>
</dbReference>
<dbReference type="AlphaFoldDB" id="A0A8J3ZYN2"/>
<evidence type="ECO:0000256" key="1">
    <source>
        <dbReference type="ARBA" id="ARBA00023125"/>
    </source>
</evidence>
<dbReference type="Proteomes" id="UP000635606">
    <property type="component" value="Unassembled WGS sequence"/>
</dbReference>
<dbReference type="InterPro" id="IPR001647">
    <property type="entry name" value="HTH_TetR"/>
</dbReference>
<keyword evidence="1 2" id="KW-0238">DNA-binding</keyword>
<gene>
    <name evidence="4" type="ORF">Voc01_055750</name>
</gene>
<evidence type="ECO:0000259" key="3">
    <source>
        <dbReference type="PROSITE" id="PS50977"/>
    </source>
</evidence>
<feature type="DNA-binding region" description="H-T-H motif" evidence="2">
    <location>
        <begin position="33"/>
        <end position="52"/>
    </location>
</feature>